<feature type="compositionally biased region" description="Polar residues" evidence="3">
    <location>
        <begin position="1273"/>
        <end position="1293"/>
    </location>
</feature>
<feature type="region of interest" description="Disordered" evidence="3">
    <location>
        <begin position="1187"/>
        <end position="1209"/>
    </location>
</feature>
<feature type="region of interest" description="Disordered" evidence="3">
    <location>
        <begin position="1571"/>
        <end position="1872"/>
    </location>
</feature>
<accession>A0AAJ7J058</accession>
<evidence type="ECO:0000313" key="6">
    <source>
        <dbReference type="Proteomes" id="UP000694925"/>
    </source>
</evidence>
<dbReference type="Pfam" id="PF16687">
    <property type="entry name" value="ELYS-bb"/>
    <property type="match status" value="1"/>
</dbReference>
<sequence length="2033" mass="229120">MKELEEMSCEVRSVVDIRHSIVTRLNNVEDDNRQSNDSAPYNGFSDANGGLLSDVTYAWLSYGSHLIVINVKTGECTSSWTFRGKVSCVCQFPVQNRELPLLLVGLDNEATRIKDSIGVLCVFDCTSSRVLRAIKMPAGIEQVCIVSGGADWEEFNDKRPDNILMQMDGIACVVLRNLCHLMVDLRRSVWETPSDVSATMDETSPAEIEFLTSKDTFRNTDNKHMAFNLLNRRIEKHIGFNREDLEFLDEKLTNTIISSTKIGCLISGCLGRVIVWQNDGSVGWISMPVDETMIVTHLTLLEPTDDPRPFYYLWVVLQDESSKVPPLFRMFALLFERKYCDRGTNLYFNLEAEPSLKLEFELEPNDRVVSLSPIERAANPDQTESESRRGEDSLLLISTTNRTLLFDLNQWYKEQMPQAISECKNPNSILACYDTKHKPTGVTSEQIISCAYVPRTLQEFAGNSLNSLEELFYPNSLSLEWVELSTSKLTFWLSRGVQAELLREMALAGPIVLTQPTETFHKCLSVGLVPSNTEVSFASDLNTQRDMLLSLCLEQRWASFLIRCAREWSDGSAAYMYPSFLRWGIQRASSIKMIADRLCVPLFDQSGSNIGESEVRTLRFCYQQLECLSNVVAKLPTIETDTLTKQRRALKRVSMYFQVLLWFYDVGLLPESQNLEEGPLPISLALKIPYPFEKLSMLYNERREEIKGDATKPEDGEPLFIDELIARECPALNLQWEREAGDAATNGYYPPSSLQSLLRSYLTDCDQTESSEIECKHQITIYLLMDLAMLLQGSYPGVDQLIKYPSSFKMSPSLIKLTQAFWLLDHEDYHGFLDMVTGQLVNDSDVKDWHHKLVLRTLIRHDQHKLALMYLRVKKPPLSSLQEQSTLIDLSVEHGLVQSAFHRRPRSHYAQLLMCFFQACKNYDKLGHILHLALDPEEEDMFVKFLEDSKSEDVRLLYYLQRCRYMEANNGSSNCWFNAFGSRNVHLDMLNAYNATLPDVMKRFTANTAKASLDAGSEPRYPRPMTHYRSSQRTASIYETVIRKARETYVRNEKSAIPFVTAPCATLRSNNERIDVNCVMSPKILRAGRKRTLDQVTRDEKDSGIVTPDRAKRRKLLNDDEAAINAAFNTPLVKRKVSSKRDVQAETPHSILKIRQLIRNSTSPTVASLHGETSEGLKVGRQIRFDVSQQSRKSSQSEANVNEQVPKLDVSNEANEMFVGQVSDTSMMESTVLSESSYTCSNVFPARPRPSIRRSDHSVDQSLAKSTRPESCPLNSRSSGSPLTDSENSSRMISKTGGRRCTSLLSPSAFYSTAVLSSDSSFESASLPPKREINFRFSKTPQRQDTNRNHLPASTPKTTGRGSEGSWHASRKPMDDEEREDTIQETFYAAGEKVSDNLRRSNDFQFHSNEKSGEDTEIRYGNGKAKTSEVVDTEGEDNEETFESLSNANESSSYGKKDEERQLRRWSPPSNLDEKDASLTNRQHFDITDDESSSSSEDNDENHEEKQKQEQETIPLETEGIYDAANITDDESNSSIVIVEDVFEEVEESVVLKPDPTLSISEGRVRTVRSLRSRLSVKKEEVVERSEAKEDSISRDNNNSTGYRKTRRNSARDTPDRTETVDTSNVDSGSPRMTRSRRAVSTTKETKEASPASSPAKVPAIVTRSRRASSLAKEVLIASASTADESIKHASSLGSKESLVPSSPRRGRGKGSLSAAKDAPTETKDEQSEVPVRRITRHAASVQKEPSEPVKPSKGRSRTRSTSLTAEGEDGKTRTEAKGPKAKQTSKKTSRSRKESTSHEEDVKTSEEPSTLRPLTRRGSSMPKETVSISRSVRTRRAMSVTKDAISEEEFTRTVPDAKVNSPAANTRSRRLSIQSIPEELEEILSVPTKERQKGKPNLRQRRATSVESSQADTKKKTSTRSRGVLAETIMEEEATEAEIPADDEQLATRKVSTKRKRALSETTAQESNQGTASKPRRTRQTRQESKEKDASQFTFSDSPPLDQKVMRENVFSPPNTRSKATAADHRRWLLSN</sequence>
<name>A0AAJ7J058_9HYME</name>
<dbReference type="PANTHER" id="PTHR21583">
    <property type="entry name" value="ELYS PROTEIN"/>
    <property type="match status" value="1"/>
</dbReference>
<feature type="region of interest" description="Disordered" evidence="3">
    <location>
        <begin position="1245"/>
        <end position="1299"/>
    </location>
</feature>
<dbReference type="Proteomes" id="UP000694925">
    <property type="component" value="Unplaced"/>
</dbReference>
<feature type="compositionally biased region" description="Basic and acidic residues" evidence="3">
    <location>
        <begin position="1769"/>
        <end position="1779"/>
    </location>
</feature>
<feature type="compositionally biased region" description="Basic and acidic residues" evidence="3">
    <location>
        <begin position="1610"/>
        <end position="1620"/>
    </location>
</feature>
<dbReference type="GeneID" id="108625736"/>
<evidence type="ECO:0000313" key="7">
    <source>
        <dbReference type="RefSeq" id="XP_017881459.1"/>
    </source>
</evidence>
<evidence type="ECO:0000256" key="3">
    <source>
        <dbReference type="SAM" id="MobiDB-lite"/>
    </source>
</evidence>
<dbReference type="CTD" id="32971"/>
<protein>
    <submittedName>
        <fullName evidence="7">Protein ELYS isoform X1</fullName>
    </submittedName>
</protein>
<feature type="compositionally biased region" description="Polar residues" evidence="3">
    <location>
        <begin position="1187"/>
        <end position="1203"/>
    </location>
</feature>
<feature type="compositionally biased region" description="Basic and acidic residues" evidence="3">
    <location>
        <begin position="1792"/>
        <end position="1807"/>
    </location>
</feature>
<feature type="region of interest" description="Disordered" evidence="3">
    <location>
        <begin position="1885"/>
        <end position="2033"/>
    </location>
</feature>
<feature type="region of interest" description="Disordered" evidence="3">
    <location>
        <begin position="1337"/>
        <end position="1519"/>
    </location>
</feature>
<feature type="compositionally biased region" description="Basic and acidic residues" evidence="3">
    <location>
        <begin position="2023"/>
        <end position="2033"/>
    </location>
</feature>
<feature type="compositionally biased region" description="Polar residues" evidence="3">
    <location>
        <begin position="1863"/>
        <end position="1872"/>
    </location>
</feature>
<feature type="compositionally biased region" description="Acidic residues" evidence="3">
    <location>
        <begin position="1930"/>
        <end position="1946"/>
    </location>
</feature>
<feature type="compositionally biased region" description="Basic residues" evidence="3">
    <location>
        <begin position="1780"/>
        <end position="1791"/>
    </location>
</feature>
<dbReference type="InterPro" id="IPR032040">
    <property type="entry name" value="ELYS-bb"/>
</dbReference>
<dbReference type="PANTHER" id="PTHR21583:SF8">
    <property type="entry name" value="PROTEIN ELYS"/>
    <property type="match status" value="1"/>
</dbReference>
<dbReference type="RefSeq" id="XP_017881459.1">
    <property type="nucleotide sequence ID" value="XM_018025970.2"/>
</dbReference>
<evidence type="ECO:0000256" key="1">
    <source>
        <dbReference type="ARBA" id="ARBA00004123"/>
    </source>
</evidence>
<dbReference type="InterPro" id="IPR025151">
    <property type="entry name" value="ELYS_dom"/>
</dbReference>
<feature type="compositionally biased region" description="Basic and acidic residues" evidence="3">
    <location>
        <begin position="1577"/>
        <end position="1594"/>
    </location>
</feature>
<keyword evidence="6" id="KW-1185">Reference proteome</keyword>
<dbReference type="Pfam" id="PF13934">
    <property type="entry name" value="ELYS"/>
    <property type="match status" value="1"/>
</dbReference>
<feature type="compositionally biased region" description="Acidic residues" evidence="3">
    <location>
        <begin position="1431"/>
        <end position="1442"/>
    </location>
</feature>
<feature type="domain" description="ELYS beta-propeller" evidence="5">
    <location>
        <begin position="57"/>
        <end position="351"/>
    </location>
</feature>
<feature type="compositionally biased region" description="Acidic residues" evidence="3">
    <location>
        <begin position="1488"/>
        <end position="1502"/>
    </location>
</feature>
<feature type="compositionally biased region" description="Low complexity" evidence="3">
    <location>
        <begin position="1649"/>
        <end position="1660"/>
    </location>
</feature>
<feature type="compositionally biased region" description="Polar residues" evidence="3">
    <location>
        <begin position="1443"/>
        <end position="1454"/>
    </location>
</feature>
<feature type="compositionally biased region" description="Polar residues" evidence="3">
    <location>
        <begin position="1621"/>
        <end position="1643"/>
    </location>
</feature>
<reference evidence="7" key="1">
    <citation type="submission" date="2025-08" db="UniProtKB">
        <authorList>
            <consortium name="RefSeq"/>
        </authorList>
    </citation>
    <scope>IDENTIFICATION</scope>
    <source>
        <tissue evidence="7">Whole body</tissue>
    </source>
</reference>
<evidence type="ECO:0000259" key="4">
    <source>
        <dbReference type="Pfam" id="PF13934"/>
    </source>
</evidence>
<gene>
    <name evidence="7" type="primary">LOC108625736</name>
</gene>
<dbReference type="InterPro" id="IPR052620">
    <property type="entry name" value="ELYS/MEL-28_NucAsmblyFactor"/>
</dbReference>
<feature type="compositionally biased region" description="Polar residues" evidence="3">
    <location>
        <begin position="1961"/>
        <end position="1973"/>
    </location>
</feature>
<proteinExistence type="predicted"/>
<feature type="domain" description="ELYS-like" evidence="4">
    <location>
        <begin position="719"/>
        <end position="948"/>
    </location>
</feature>
<keyword evidence="2" id="KW-0539">Nucleus</keyword>
<evidence type="ECO:0000256" key="2">
    <source>
        <dbReference type="ARBA" id="ARBA00023242"/>
    </source>
</evidence>
<feature type="compositionally biased region" description="Basic and acidic residues" evidence="3">
    <location>
        <begin position="1393"/>
        <end position="1418"/>
    </location>
</feature>
<evidence type="ECO:0000259" key="5">
    <source>
        <dbReference type="Pfam" id="PF16687"/>
    </source>
</evidence>
<dbReference type="GO" id="GO:0005634">
    <property type="term" value="C:nucleus"/>
    <property type="evidence" value="ECO:0007669"/>
    <property type="project" value="UniProtKB-SubCell"/>
</dbReference>
<feature type="compositionally biased region" description="Basic and acidic residues" evidence="3">
    <location>
        <begin position="1982"/>
        <end position="1991"/>
    </location>
</feature>
<comment type="subcellular location">
    <subcellularLocation>
        <location evidence="1">Nucleus</location>
    </subcellularLocation>
</comment>
<feature type="compositionally biased region" description="Basic and acidic residues" evidence="3">
    <location>
        <begin position="1472"/>
        <end position="1487"/>
    </location>
</feature>
<organism evidence="6 7">
    <name type="scientific">Ceratina calcarata</name>
    <dbReference type="NCBI Taxonomy" id="156304"/>
    <lineage>
        <taxon>Eukaryota</taxon>
        <taxon>Metazoa</taxon>
        <taxon>Ecdysozoa</taxon>
        <taxon>Arthropoda</taxon>
        <taxon>Hexapoda</taxon>
        <taxon>Insecta</taxon>
        <taxon>Pterygota</taxon>
        <taxon>Neoptera</taxon>
        <taxon>Endopterygota</taxon>
        <taxon>Hymenoptera</taxon>
        <taxon>Apocrita</taxon>
        <taxon>Aculeata</taxon>
        <taxon>Apoidea</taxon>
        <taxon>Anthophila</taxon>
        <taxon>Apidae</taxon>
        <taxon>Ceratina</taxon>
        <taxon>Zadontomerus</taxon>
    </lineage>
</organism>
<dbReference type="KEGG" id="ccal:108625736"/>